<dbReference type="Pfam" id="PF01656">
    <property type="entry name" value="CbiA"/>
    <property type="match status" value="1"/>
</dbReference>
<dbReference type="EMBL" id="CP012342">
    <property type="protein sequence ID" value="AKV59956.1"/>
    <property type="molecule type" value="Genomic_DNA"/>
</dbReference>
<name>A0A0K1RFG6_9CORY</name>
<evidence type="ECO:0000313" key="3">
    <source>
        <dbReference type="Proteomes" id="UP000060016"/>
    </source>
</evidence>
<dbReference type="GO" id="GO:0005829">
    <property type="term" value="C:cytosol"/>
    <property type="evidence" value="ECO:0007669"/>
    <property type="project" value="TreeGrafter"/>
</dbReference>
<dbReference type="PANTHER" id="PTHR43384">
    <property type="entry name" value="SEPTUM SITE-DETERMINING PROTEIN MIND HOMOLOG, CHLOROPLASTIC-RELATED"/>
    <property type="match status" value="1"/>
</dbReference>
<dbReference type="STRING" id="156976.AK829_08785"/>
<keyword evidence="3" id="KW-1185">Reference proteome</keyword>
<dbReference type="GO" id="GO:0005524">
    <property type="term" value="F:ATP binding"/>
    <property type="evidence" value="ECO:0007669"/>
    <property type="project" value="TreeGrafter"/>
</dbReference>
<dbReference type="GO" id="GO:0051782">
    <property type="term" value="P:negative regulation of cell division"/>
    <property type="evidence" value="ECO:0007669"/>
    <property type="project" value="TreeGrafter"/>
</dbReference>
<proteinExistence type="predicted"/>
<accession>A0A0K1RFG6</accession>
<evidence type="ECO:0000259" key="1">
    <source>
        <dbReference type="Pfam" id="PF01656"/>
    </source>
</evidence>
<dbReference type="GO" id="GO:0016887">
    <property type="term" value="F:ATP hydrolysis activity"/>
    <property type="evidence" value="ECO:0007669"/>
    <property type="project" value="TreeGrafter"/>
</dbReference>
<dbReference type="InterPro" id="IPR027417">
    <property type="entry name" value="P-loop_NTPase"/>
</dbReference>
<dbReference type="InterPro" id="IPR002586">
    <property type="entry name" value="CobQ/CobB/MinD/ParA_Nub-bd_dom"/>
</dbReference>
<organism evidence="2 3">
    <name type="scientific">Corynebacterium riegelii</name>
    <dbReference type="NCBI Taxonomy" id="156976"/>
    <lineage>
        <taxon>Bacteria</taxon>
        <taxon>Bacillati</taxon>
        <taxon>Actinomycetota</taxon>
        <taxon>Actinomycetes</taxon>
        <taxon>Mycobacteriales</taxon>
        <taxon>Corynebacteriaceae</taxon>
        <taxon>Corynebacterium</taxon>
    </lineage>
</organism>
<dbReference type="InterPro" id="IPR050625">
    <property type="entry name" value="ParA/MinD_ATPase"/>
</dbReference>
<sequence>MYSATGGRVNPGNSKKQMDEDRLLAAVRAPLRGDYRIAVMSLKGGVGKTTTTVALGGVFARERGDRVIAIDANPDLGTLAQRAAAPSPATIRDLLNAEDTARYPQVRAFTAQANSRLEVIGSERDPAVSEAFSESDYRHAIDILQHHYNVILTDCGTGLMHSAMAGVLDLANTLVLVTSPALDGAQSAAATLDWLTMHGYDQLAANAVVVVSNAAPGKPTVDMSKIIEHFQARTRAVHVIPFDRHLAEGAVVDVDKLQKPVLEAYRRLAATIADDFNSWHRHAV</sequence>
<dbReference type="KEGG" id="crie:AK829_08785"/>
<gene>
    <name evidence="2" type="ORF">AK829_08785</name>
</gene>
<dbReference type="SUPFAM" id="SSF52540">
    <property type="entry name" value="P-loop containing nucleoside triphosphate hydrolases"/>
    <property type="match status" value="1"/>
</dbReference>
<feature type="domain" description="CobQ/CobB/MinD/ParA nucleotide binding" evidence="1">
    <location>
        <begin position="37"/>
        <end position="247"/>
    </location>
</feature>
<dbReference type="AlphaFoldDB" id="A0A0K1RFG6"/>
<dbReference type="Proteomes" id="UP000060016">
    <property type="component" value="Chromosome"/>
</dbReference>
<dbReference type="Gene3D" id="3.40.50.300">
    <property type="entry name" value="P-loop containing nucleotide triphosphate hydrolases"/>
    <property type="match status" value="1"/>
</dbReference>
<dbReference type="PATRIC" id="fig|156976.3.peg.1760"/>
<reference evidence="2 3" key="1">
    <citation type="submission" date="2015-08" db="EMBL/GenBank/DDBJ databases">
        <authorList>
            <person name="Babu N.S."/>
            <person name="Beckwith C.J."/>
            <person name="Beseler K.G."/>
            <person name="Brison A."/>
            <person name="Carone J.V."/>
            <person name="Caskin T.P."/>
            <person name="Diamond M."/>
            <person name="Durham M.E."/>
            <person name="Foxe J.M."/>
            <person name="Go M."/>
            <person name="Henderson B.A."/>
            <person name="Jones I.B."/>
            <person name="McGettigan J.A."/>
            <person name="Micheletti S.J."/>
            <person name="Nasrallah M.E."/>
            <person name="Ortiz D."/>
            <person name="Piller C.R."/>
            <person name="Privatt S.R."/>
            <person name="Schneider S.L."/>
            <person name="Sharp S."/>
            <person name="Smith T.C."/>
            <person name="Stanton J.D."/>
            <person name="Ullery H.E."/>
            <person name="Wilson R.J."/>
            <person name="Serrano M.G."/>
            <person name="Buck G."/>
            <person name="Lee V."/>
            <person name="Wang Y."/>
            <person name="Carvalho R."/>
            <person name="Voegtly L."/>
            <person name="Shi R."/>
            <person name="Duckworth R."/>
            <person name="Johnson A."/>
            <person name="Loviza R."/>
            <person name="Walstead R."/>
            <person name="Shah Z."/>
            <person name="Kiflezghi M."/>
            <person name="Wade K."/>
            <person name="Ball S.L."/>
            <person name="Bradley K.W."/>
            <person name="Asai D.J."/>
            <person name="Bowman C.A."/>
            <person name="Russell D.A."/>
            <person name="Pope W.H."/>
            <person name="Jacobs-Sera D."/>
            <person name="Hendrix R.W."/>
            <person name="Hatfull G.F."/>
        </authorList>
    </citation>
    <scope>NUCLEOTIDE SEQUENCE [LARGE SCALE GENOMIC DNA]</scope>
    <source>
        <strain evidence="2 3">PUDD_83A45</strain>
    </source>
</reference>
<evidence type="ECO:0000313" key="2">
    <source>
        <dbReference type="EMBL" id="AKV59956.1"/>
    </source>
</evidence>
<dbReference type="PANTHER" id="PTHR43384:SF14">
    <property type="entry name" value="ESX-1 SECRETION-ASSOCIATED PROTEIN ESPI"/>
    <property type="match status" value="1"/>
</dbReference>
<protein>
    <recommendedName>
        <fullName evidence="1">CobQ/CobB/MinD/ParA nucleotide binding domain-containing protein</fullName>
    </recommendedName>
</protein>
<dbReference type="GO" id="GO:0009898">
    <property type="term" value="C:cytoplasmic side of plasma membrane"/>
    <property type="evidence" value="ECO:0007669"/>
    <property type="project" value="TreeGrafter"/>
</dbReference>